<evidence type="ECO:0000256" key="5">
    <source>
        <dbReference type="ARBA" id="ARBA00022989"/>
    </source>
</evidence>
<accession>A0A367Y707</accession>
<keyword evidence="5 7" id="KW-1133">Transmembrane helix</keyword>
<dbReference type="PANTHER" id="PTHR30353">
    <property type="entry name" value="INNER MEMBRANE PROTEIN DEDA-RELATED"/>
    <property type="match status" value="1"/>
</dbReference>
<keyword evidence="3 7" id="KW-1003">Cell membrane</keyword>
<dbReference type="InterPro" id="IPR032816">
    <property type="entry name" value="VTT_dom"/>
</dbReference>
<feature type="transmembrane region" description="Helical" evidence="7">
    <location>
        <begin position="139"/>
        <end position="158"/>
    </location>
</feature>
<keyword evidence="4 7" id="KW-0812">Transmembrane</keyword>
<evidence type="ECO:0000256" key="3">
    <source>
        <dbReference type="ARBA" id="ARBA00022475"/>
    </source>
</evidence>
<dbReference type="PANTHER" id="PTHR30353:SF0">
    <property type="entry name" value="TRANSMEMBRANE PROTEIN"/>
    <property type="match status" value="1"/>
</dbReference>
<keyword evidence="6 7" id="KW-0472">Membrane</keyword>
<evidence type="ECO:0000256" key="6">
    <source>
        <dbReference type="ARBA" id="ARBA00023136"/>
    </source>
</evidence>
<name>A0A367Y707_9MICO</name>
<gene>
    <name evidence="9" type="ORF">DTO57_03185</name>
</gene>
<evidence type="ECO:0000259" key="8">
    <source>
        <dbReference type="Pfam" id="PF09335"/>
    </source>
</evidence>
<reference evidence="9 10" key="1">
    <citation type="submission" date="2018-07" db="EMBL/GenBank/DDBJ databases">
        <title>Microbacterium endoborsara sp. nov., a novel actinobacterium isolated from Borszczowia aralocaspica.</title>
        <authorList>
            <person name="An D."/>
        </authorList>
    </citation>
    <scope>NUCLEOTIDE SEQUENCE [LARGE SCALE GENOMIC DNA]</scope>
    <source>
        <strain evidence="9 10">C1.15228</strain>
    </source>
</reference>
<feature type="domain" description="VTT" evidence="8">
    <location>
        <begin position="34"/>
        <end position="159"/>
    </location>
</feature>
<comment type="caution">
    <text evidence="9">The sequence shown here is derived from an EMBL/GenBank/DDBJ whole genome shotgun (WGS) entry which is preliminary data.</text>
</comment>
<organism evidence="9 10">
    <name type="scientific">Microbacterium sorbitolivorans</name>
    <dbReference type="NCBI Taxonomy" id="1867410"/>
    <lineage>
        <taxon>Bacteria</taxon>
        <taxon>Bacillati</taxon>
        <taxon>Actinomycetota</taxon>
        <taxon>Actinomycetes</taxon>
        <taxon>Micrococcales</taxon>
        <taxon>Microbacteriaceae</taxon>
        <taxon>Microbacterium</taxon>
    </lineage>
</organism>
<dbReference type="AlphaFoldDB" id="A0A367Y707"/>
<comment type="subcellular location">
    <subcellularLocation>
        <location evidence="1 7">Cell membrane</location>
        <topology evidence="1 7">Multi-pass membrane protein</topology>
    </subcellularLocation>
</comment>
<sequence length="228" mass="23555">MDAFTDLLMGLISSGWVYPLVLALAMLDAFFPPIPSETIVIAAASLGATAGGPSAFLLGACAAVGAFAGDLLTYALGRAVGTTRFGWMRRGRVRKAIDAATRGLDRGGASAIFVARYIPVGRVAVNLSAGATGFALRRFLPLSLAACITWATYSVWIGHVTGSLLANQPLLGAAVGIVLAVIIGLGIDRVRGVLARRQPKSKPAATSTGAHPIVVRNTVSRATTRPML</sequence>
<feature type="transmembrane region" description="Helical" evidence="7">
    <location>
        <begin position="39"/>
        <end position="68"/>
    </location>
</feature>
<dbReference type="Pfam" id="PF09335">
    <property type="entry name" value="VTT_dom"/>
    <property type="match status" value="1"/>
</dbReference>
<dbReference type="RefSeq" id="WP_114116750.1">
    <property type="nucleotide sequence ID" value="NZ_BMHU01000001.1"/>
</dbReference>
<dbReference type="EMBL" id="QORO01000001">
    <property type="protein sequence ID" value="RCK61646.1"/>
    <property type="molecule type" value="Genomic_DNA"/>
</dbReference>
<evidence type="ECO:0000256" key="7">
    <source>
        <dbReference type="RuleBase" id="RU367016"/>
    </source>
</evidence>
<evidence type="ECO:0000313" key="9">
    <source>
        <dbReference type="EMBL" id="RCK61646.1"/>
    </source>
</evidence>
<keyword evidence="10" id="KW-1185">Reference proteome</keyword>
<dbReference type="GO" id="GO:0005886">
    <property type="term" value="C:plasma membrane"/>
    <property type="evidence" value="ECO:0007669"/>
    <property type="project" value="UniProtKB-SubCell"/>
</dbReference>
<proteinExistence type="inferred from homology"/>
<dbReference type="InterPro" id="IPR032818">
    <property type="entry name" value="DedA-like"/>
</dbReference>
<protein>
    <submittedName>
        <fullName evidence="9">DedA family protein</fullName>
    </submittedName>
</protein>
<evidence type="ECO:0000256" key="1">
    <source>
        <dbReference type="ARBA" id="ARBA00004651"/>
    </source>
</evidence>
<feature type="transmembrane region" description="Helical" evidence="7">
    <location>
        <begin position="170"/>
        <end position="187"/>
    </location>
</feature>
<comment type="similarity">
    <text evidence="2 7">Belongs to the DedA family.</text>
</comment>
<evidence type="ECO:0000256" key="4">
    <source>
        <dbReference type="ARBA" id="ARBA00022692"/>
    </source>
</evidence>
<dbReference type="OrthoDB" id="162303at2"/>
<evidence type="ECO:0000256" key="2">
    <source>
        <dbReference type="ARBA" id="ARBA00010792"/>
    </source>
</evidence>
<evidence type="ECO:0000313" key="10">
    <source>
        <dbReference type="Proteomes" id="UP000253508"/>
    </source>
</evidence>
<feature type="transmembrane region" description="Helical" evidence="7">
    <location>
        <begin position="7"/>
        <end position="27"/>
    </location>
</feature>
<dbReference type="Proteomes" id="UP000253508">
    <property type="component" value="Unassembled WGS sequence"/>
</dbReference>